<evidence type="ECO:0008006" key="3">
    <source>
        <dbReference type="Google" id="ProtNLM"/>
    </source>
</evidence>
<dbReference type="AlphaFoldDB" id="A0A0S6WB10"/>
<dbReference type="HOGENOM" id="CLU_3247689_0_0_0"/>
<gene>
    <name evidence="1" type="ORF">U27_02339</name>
</gene>
<sequence>MSRKDTYHPLVKEALIREGWTITHDPYYFVDAVEEELIWKTP</sequence>
<organism evidence="1">
    <name type="scientific">Vecturithrix granuli</name>
    <dbReference type="NCBI Taxonomy" id="1499967"/>
    <lineage>
        <taxon>Bacteria</taxon>
        <taxon>Candidatus Moduliflexota</taxon>
        <taxon>Candidatus Vecturitrichia</taxon>
        <taxon>Candidatus Vecturitrichales</taxon>
        <taxon>Candidatus Vecturitrichaceae</taxon>
        <taxon>Candidatus Vecturithrix</taxon>
    </lineage>
</organism>
<dbReference type="SUPFAM" id="SSF52980">
    <property type="entry name" value="Restriction endonuclease-like"/>
    <property type="match status" value="1"/>
</dbReference>
<evidence type="ECO:0000313" key="2">
    <source>
        <dbReference type="Proteomes" id="UP000030661"/>
    </source>
</evidence>
<proteinExistence type="predicted"/>
<reference evidence="1" key="1">
    <citation type="journal article" date="2015" name="PeerJ">
        <title>First genomic representation of candidate bacterial phylum KSB3 points to enhanced environmental sensing as a trigger of wastewater bulking.</title>
        <authorList>
            <person name="Sekiguchi Y."/>
            <person name="Ohashi A."/>
            <person name="Parks D.H."/>
            <person name="Yamauchi T."/>
            <person name="Tyson G.W."/>
            <person name="Hugenholtz P."/>
        </authorList>
    </citation>
    <scope>NUCLEOTIDE SEQUENCE [LARGE SCALE GENOMIC DNA]</scope>
</reference>
<dbReference type="EMBL" id="DF820463">
    <property type="protein sequence ID" value="GAK55505.1"/>
    <property type="molecule type" value="Genomic_DNA"/>
</dbReference>
<protein>
    <recommendedName>
        <fullName evidence="3">XisH protein</fullName>
    </recommendedName>
</protein>
<dbReference type="Proteomes" id="UP000030661">
    <property type="component" value="Unassembled WGS sequence"/>
</dbReference>
<dbReference type="InterPro" id="IPR011856">
    <property type="entry name" value="tRNA_endonuc-like_dom_sf"/>
</dbReference>
<dbReference type="GO" id="GO:0003676">
    <property type="term" value="F:nucleic acid binding"/>
    <property type="evidence" value="ECO:0007669"/>
    <property type="project" value="InterPro"/>
</dbReference>
<dbReference type="Gene3D" id="3.40.1350.10">
    <property type="match status" value="1"/>
</dbReference>
<name>A0A0S6WB10_VECG1</name>
<dbReference type="Pfam" id="PF08814">
    <property type="entry name" value="XisH"/>
    <property type="match status" value="1"/>
</dbReference>
<evidence type="ECO:0000313" key="1">
    <source>
        <dbReference type="EMBL" id="GAK55505.1"/>
    </source>
</evidence>
<accession>A0A0S6WB10</accession>
<dbReference type="STRING" id="1499967.U27_02339"/>
<keyword evidence="2" id="KW-1185">Reference proteome</keyword>
<dbReference type="InterPro" id="IPR014919">
    <property type="entry name" value="XisH"/>
</dbReference>
<dbReference type="InterPro" id="IPR011335">
    <property type="entry name" value="Restrct_endonuc-II-like"/>
</dbReference>